<reference evidence="2" key="1">
    <citation type="journal article" date="2013" name="Proc. Natl. Acad. Sci. U.S.A.">
        <title>Genome structure and metabolic features in the red seaweed Chondrus crispus shed light on evolution of the Archaeplastida.</title>
        <authorList>
            <person name="Collen J."/>
            <person name="Porcel B."/>
            <person name="Carre W."/>
            <person name="Ball S.G."/>
            <person name="Chaparro C."/>
            <person name="Tonon T."/>
            <person name="Barbeyron T."/>
            <person name="Michel G."/>
            <person name="Noel B."/>
            <person name="Valentin K."/>
            <person name="Elias M."/>
            <person name="Artiguenave F."/>
            <person name="Arun A."/>
            <person name="Aury J.M."/>
            <person name="Barbosa-Neto J.F."/>
            <person name="Bothwell J.H."/>
            <person name="Bouget F.Y."/>
            <person name="Brillet L."/>
            <person name="Cabello-Hurtado F."/>
            <person name="Capella-Gutierrez S."/>
            <person name="Charrier B."/>
            <person name="Cladiere L."/>
            <person name="Cock J.M."/>
            <person name="Coelho S.M."/>
            <person name="Colleoni C."/>
            <person name="Czjzek M."/>
            <person name="Da Silva C."/>
            <person name="Delage L."/>
            <person name="Denoeud F."/>
            <person name="Deschamps P."/>
            <person name="Dittami S.M."/>
            <person name="Gabaldon T."/>
            <person name="Gachon C.M."/>
            <person name="Groisillier A."/>
            <person name="Herve C."/>
            <person name="Jabbari K."/>
            <person name="Katinka M."/>
            <person name="Kloareg B."/>
            <person name="Kowalczyk N."/>
            <person name="Labadie K."/>
            <person name="Leblanc C."/>
            <person name="Lopez P.J."/>
            <person name="McLachlan D.H."/>
            <person name="Meslet-Cladiere L."/>
            <person name="Moustafa A."/>
            <person name="Nehr Z."/>
            <person name="Nyvall Collen P."/>
            <person name="Panaud O."/>
            <person name="Partensky F."/>
            <person name="Poulain J."/>
            <person name="Rensing S.A."/>
            <person name="Rousvoal S."/>
            <person name="Samson G."/>
            <person name="Symeonidi A."/>
            <person name="Weissenbach J."/>
            <person name="Zambounis A."/>
            <person name="Wincker P."/>
            <person name="Boyen C."/>
        </authorList>
    </citation>
    <scope>NUCLEOTIDE SEQUENCE [LARGE SCALE GENOMIC DNA]</scope>
    <source>
        <strain evidence="2">cv. Stackhouse</strain>
    </source>
</reference>
<evidence type="ECO:0000313" key="1">
    <source>
        <dbReference type="EMBL" id="CDF38010.1"/>
    </source>
</evidence>
<gene>
    <name evidence="1" type="ORF">CHC_T00000508001</name>
</gene>
<name>R7QKW1_CHOCR</name>
<dbReference type="Proteomes" id="UP000012073">
    <property type="component" value="Unassembled WGS sequence"/>
</dbReference>
<protein>
    <submittedName>
        <fullName evidence="1">Uncharacterized protein</fullName>
    </submittedName>
</protein>
<dbReference type="GeneID" id="17325598"/>
<accession>R7QKW1</accession>
<dbReference type="RefSeq" id="XP_005717879.1">
    <property type="nucleotide sequence ID" value="XM_005717822.1"/>
</dbReference>
<sequence length="48" mass="5040">MGFGRRGTGQVGTVGCGRTTLLGLRLGCCSPRRIEKDEAEDLAGIDCI</sequence>
<proteinExistence type="predicted"/>
<dbReference type="KEGG" id="ccp:CHC_T00000508001"/>
<organism evidence="1 2">
    <name type="scientific">Chondrus crispus</name>
    <name type="common">Carrageen Irish moss</name>
    <name type="synonym">Polymorpha crispa</name>
    <dbReference type="NCBI Taxonomy" id="2769"/>
    <lineage>
        <taxon>Eukaryota</taxon>
        <taxon>Rhodophyta</taxon>
        <taxon>Florideophyceae</taxon>
        <taxon>Rhodymeniophycidae</taxon>
        <taxon>Gigartinales</taxon>
        <taxon>Gigartinaceae</taxon>
        <taxon>Chondrus</taxon>
    </lineage>
</organism>
<dbReference type="AlphaFoldDB" id="R7QKW1"/>
<dbReference type="Gramene" id="CDF38010">
    <property type="protein sequence ID" value="CDF38010"/>
    <property type="gene ID" value="CHC_T00000508001"/>
</dbReference>
<keyword evidence="2" id="KW-1185">Reference proteome</keyword>
<evidence type="ECO:0000313" key="2">
    <source>
        <dbReference type="Proteomes" id="UP000012073"/>
    </source>
</evidence>
<dbReference type="EMBL" id="HG001893">
    <property type="protein sequence ID" value="CDF38010.1"/>
    <property type="molecule type" value="Genomic_DNA"/>
</dbReference>